<evidence type="ECO:0000313" key="1">
    <source>
        <dbReference type="EMBL" id="GAH45386.1"/>
    </source>
</evidence>
<reference evidence="1" key="1">
    <citation type="journal article" date="2014" name="Front. Microbiol.">
        <title>High frequency of phylogenetically diverse reductive dehalogenase-homologous genes in deep subseafloor sedimentary metagenomes.</title>
        <authorList>
            <person name="Kawai M."/>
            <person name="Futagami T."/>
            <person name="Toyoda A."/>
            <person name="Takaki Y."/>
            <person name="Nishi S."/>
            <person name="Hori S."/>
            <person name="Arai W."/>
            <person name="Tsubouchi T."/>
            <person name="Morono Y."/>
            <person name="Uchiyama I."/>
            <person name="Ito T."/>
            <person name="Fujiyama A."/>
            <person name="Inagaki F."/>
            <person name="Takami H."/>
        </authorList>
    </citation>
    <scope>NUCLEOTIDE SEQUENCE</scope>
    <source>
        <strain evidence="1">Expedition CK06-06</strain>
    </source>
</reference>
<feature type="non-terminal residue" evidence="1">
    <location>
        <position position="74"/>
    </location>
</feature>
<accession>X1FI93</accession>
<dbReference type="AlphaFoldDB" id="X1FI93"/>
<protein>
    <submittedName>
        <fullName evidence="1">Uncharacterized protein</fullName>
    </submittedName>
</protein>
<name>X1FI93_9ZZZZ</name>
<sequence>MFDYVVVVVSEDLEVGKLELSSLRDDVLLNSILVPVSESAWNGAAGNGLGTLFAIENASNAIGKDLVEEVKQRG</sequence>
<organism evidence="1">
    <name type="scientific">marine sediment metagenome</name>
    <dbReference type="NCBI Taxonomy" id="412755"/>
    <lineage>
        <taxon>unclassified sequences</taxon>
        <taxon>metagenomes</taxon>
        <taxon>ecological metagenomes</taxon>
    </lineage>
</organism>
<dbReference type="EMBL" id="BARU01007462">
    <property type="protein sequence ID" value="GAH45386.1"/>
    <property type="molecule type" value="Genomic_DNA"/>
</dbReference>
<gene>
    <name evidence="1" type="ORF">S03H2_14696</name>
</gene>
<comment type="caution">
    <text evidence="1">The sequence shown here is derived from an EMBL/GenBank/DDBJ whole genome shotgun (WGS) entry which is preliminary data.</text>
</comment>
<proteinExistence type="predicted"/>